<dbReference type="Gene3D" id="3.90.1510.10">
    <property type="entry name" value="Glycerate kinase, domain 2"/>
    <property type="match status" value="1"/>
</dbReference>
<dbReference type="STRING" id="99656.SAMN05421659_101394"/>
<protein>
    <submittedName>
        <fullName evidence="5">Glycerate kinase</fullName>
    </submittedName>
</protein>
<accession>A0A1I0MDS4</accession>
<sequence length="381" mass="40394">MNIVIAIDSLKGSLTSMEAGYAIAEGIKKADPTSNITVRPLADGGEGTVEALVSGMNGTLHTVMVTGPLGAPVKCNYGIIEHSKTAIIEMSGAAGITLVPEQKRNPLYTTTYGVGEVIKDAISKKCKRFIVGIGGSATNDGGIGMLQALGYEFLDSTGKQVSFGAIGLSELESISDEHVMPELKDCEFHVACDVTNTICGDHGCSAVFGPQKGATPSMIMQMDKWLSWYAALSREKFPNANPKQAGTGAAGGMGFAFLTFTNAVLESGIKLVLEETKLEDYIKDADIVITGEGRLDGQTAMGKAPVGVARLAKRYNKAVIAFAGSVTKEAIECNQQGIDAFFPILRSIVTLEEAMRPENAKSNLSDTAEQVFRLIHMKEDI</sequence>
<gene>
    <name evidence="5" type="ORF">SAMN05421659_101394</name>
</gene>
<dbReference type="RefSeq" id="WP_092450015.1">
    <property type="nucleotide sequence ID" value="NZ_FOJI01000001.1"/>
</dbReference>
<name>A0A1I0MDS4_9FIRM</name>
<evidence type="ECO:0000313" key="6">
    <source>
        <dbReference type="Proteomes" id="UP000199701"/>
    </source>
</evidence>
<dbReference type="PIRSF" id="PIRSF006078">
    <property type="entry name" value="GlxK"/>
    <property type="match status" value="1"/>
</dbReference>
<dbReference type="PANTHER" id="PTHR21599">
    <property type="entry name" value="GLYCERATE KINASE"/>
    <property type="match status" value="1"/>
</dbReference>
<dbReference type="InterPro" id="IPR018193">
    <property type="entry name" value="Glyc_kinase_flavodox-like_fold"/>
</dbReference>
<evidence type="ECO:0000256" key="3">
    <source>
        <dbReference type="ARBA" id="ARBA00022777"/>
    </source>
</evidence>
<dbReference type="PANTHER" id="PTHR21599:SF0">
    <property type="entry name" value="GLYCERATE KINASE"/>
    <property type="match status" value="1"/>
</dbReference>
<dbReference type="AlphaFoldDB" id="A0A1I0MDS4"/>
<dbReference type="NCBIfam" id="TIGR00045">
    <property type="entry name" value="glycerate kinase"/>
    <property type="match status" value="1"/>
</dbReference>
<keyword evidence="2 4" id="KW-0808">Transferase</keyword>
<dbReference type="SUPFAM" id="SSF110738">
    <property type="entry name" value="Glycerate kinase I"/>
    <property type="match status" value="1"/>
</dbReference>
<dbReference type="OrthoDB" id="9774290at2"/>
<dbReference type="GO" id="GO:0008887">
    <property type="term" value="F:glycerate kinase activity"/>
    <property type="evidence" value="ECO:0007669"/>
    <property type="project" value="UniProtKB-UniRule"/>
</dbReference>
<evidence type="ECO:0000256" key="4">
    <source>
        <dbReference type="PIRNR" id="PIRNR006078"/>
    </source>
</evidence>
<reference evidence="5 6" key="1">
    <citation type="submission" date="2016-10" db="EMBL/GenBank/DDBJ databases">
        <authorList>
            <person name="de Groot N.N."/>
        </authorList>
    </citation>
    <scope>NUCLEOTIDE SEQUENCE [LARGE SCALE GENOMIC DNA]</scope>
    <source>
        <strain evidence="5 6">DSM 9179</strain>
    </source>
</reference>
<keyword evidence="3 4" id="KW-0418">Kinase</keyword>
<dbReference type="InterPro" id="IPR036129">
    <property type="entry name" value="Glycerate_kinase_sf"/>
</dbReference>
<evidence type="ECO:0000313" key="5">
    <source>
        <dbReference type="EMBL" id="SEV85910.1"/>
    </source>
</evidence>
<comment type="similarity">
    <text evidence="1 4">Belongs to the glycerate kinase type-1 family.</text>
</comment>
<dbReference type="Proteomes" id="UP000199701">
    <property type="component" value="Unassembled WGS sequence"/>
</dbReference>
<dbReference type="InterPro" id="IPR018197">
    <property type="entry name" value="Glycerate_kinase_RE-like"/>
</dbReference>
<dbReference type="EMBL" id="FOJI01000001">
    <property type="protein sequence ID" value="SEV85910.1"/>
    <property type="molecule type" value="Genomic_DNA"/>
</dbReference>
<keyword evidence="6" id="KW-1185">Reference proteome</keyword>
<evidence type="ECO:0000256" key="1">
    <source>
        <dbReference type="ARBA" id="ARBA00006284"/>
    </source>
</evidence>
<dbReference type="InterPro" id="IPR004381">
    <property type="entry name" value="Glycerate_kinase"/>
</dbReference>
<dbReference type="GO" id="GO:0031388">
    <property type="term" value="P:organic acid phosphorylation"/>
    <property type="evidence" value="ECO:0007669"/>
    <property type="project" value="UniProtKB-UniRule"/>
</dbReference>
<evidence type="ECO:0000256" key="2">
    <source>
        <dbReference type="ARBA" id="ARBA00022679"/>
    </source>
</evidence>
<organism evidence="5 6">
    <name type="scientific">[Clostridium] fimetarium</name>
    <dbReference type="NCBI Taxonomy" id="99656"/>
    <lineage>
        <taxon>Bacteria</taxon>
        <taxon>Bacillati</taxon>
        <taxon>Bacillota</taxon>
        <taxon>Clostridia</taxon>
        <taxon>Lachnospirales</taxon>
        <taxon>Lachnospiraceae</taxon>
    </lineage>
</organism>
<dbReference type="Pfam" id="PF02595">
    <property type="entry name" value="Gly_kinase"/>
    <property type="match status" value="1"/>
</dbReference>
<dbReference type="Gene3D" id="3.40.50.10350">
    <property type="entry name" value="Glycerate kinase, domain 1"/>
    <property type="match status" value="1"/>
</dbReference>
<proteinExistence type="inferred from homology"/>